<dbReference type="OrthoDB" id="436852at2759"/>
<name>A0A834W091_9FABA</name>
<sequence>MEAIKKQIRGPEDGKVGNSQERKALEDEFVKLRDEVKRLECELISIFRLMEMASSPRTMEDIFKDYSARRAGVVRALTQVVTERKPINDKATVDSGSKSRGSIKVAVAVF</sequence>
<dbReference type="InterPro" id="IPR021998">
    <property type="entry name" value="Alfin_N"/>
</dbReference>
<evidence type="ECO:0000259" key="2">
    <source>
        <dbReference type="Pfam" id="PF12165"/>
    </source>
</evidence>
<feature type="compositionally biased region" description="Basic and acidic residues" evidence="1">
    <location>
        <begin position="9"/>
        <end position="20"/>
    </location>
</feature>
<dbReference type="GO" id="GO:0042393">
    <property type="term" value="F:histone binding"/>
    <property type="evidence" value="ECO:0007669"/>
    <property type="project" value="InterPro"/>
</dbReference>
<dbReference type="Pfam" id="PF12165">
    <property type="entry name" value="Alfin"/>
    <property type="match status" value="1"/>
</dbReference>
<dbReference type="AlphaFoldDB" id="A0A834W091"/>
<comment type="caution">
    <text evidence="3">The sequence shown here is derived from an EMBL/GenBank/DDBJ whole genome shotgun (WGS) entry which is preliminary data.</text>
</comment>
<proteinExistence type="predicted"/>
<feature type="domain" description="Alfin N-terminal" evidence="2">
    <location>
        <begin position="58"/>
        <end position="83"/>
    </location>
</feature>
<keyword evidence="4" id="KW-1185">Reference proteome</keyword>
<organism evidence="3 4">
    <name type="scientific">Senna tora</name>
    <dbReference type="NCBI Taxonomy" id="362788"/>
    <lineage>
        <taxon>Eukaryota</taxon>
        <taxon>Viridiplantae</taxon>
        <taxon>Streptophyta</taxon>
        <taxon>Embryophyta</taxon>
        <taxon>Tracheophyta</taxon>
        <taxon>Spermatophyta</taxon>
        <taxon>Magnoliopsida</taxon>
        <taxon>eudicotyledons</taxon>
        <taxon>Gunneridae</taxon>
        <taxon>Pentapetalae</taxon>
        <taxon>rosids</taxon>
        <taxon>fabids</taxon>
        <taxon>Fabales</taxon>
        <taxon>Fabaceae</taxon>
        <taxon>Caesalpinioideae</taxon>
        <taxon>Cassia clade</taxon>
        <taxon>Senna</taxon>
    </lineage>
</organism>
<gene>
    <name evidence="3" type="ORF">G2W53_044420</name>
</gene>
<dbReference type="EMBL" id="JAAIUW010000035">
    <property type="protein sequence ID" value="KAF7801066.1"/>
    <property type="molecule type" value="Genomic_DNA"/>
</dbReference>
<evidence type="ECO:0000313" key="4">
    <source>
        <dbReference type="Proteomes" id="UP000634136"/>
    </source>
</evidence>
<dbReference type="Proteomes" id="UP000634136">
    <property type="component" value="Unassembled WGS sequence"/>
</dbReference>
<reference evidence="3" key="1">
    <citation type="submission" date="2020-09" db="EMBL/GenBank/DDBJ databases">
        <title>Genome-Enabled Discovery of Anthraquinone Biosynthesis in Senna tora.</title>
        <authorList>
            <person name="Kang S.-H."/>
            <person name="Pandey R.P."/>
            <person name="Lee C.-M."/>
            <person name="Sim J.-S."/>
            <person name="Jeong J.-T."/>
            <person name="Choi B.-S."/>
            <person name="Jung M."/>
            <person name="Ginzburg D."/>
            <person name="Zhao K."/>
            <person name="Won S.Y."/>
            <person name="Oh T.-J."/>
            <person name="Yu Y."/>
            <person name="Kim N.-H."/>
            <person name="Lee O.R."/>
            <person name="Lee T.-H."/>
            <person name="Bashyal P."/>
            <person name="Kim T.-S."/>
            <person name="Lee W.-H."/>
            <person name="Kawkins C."/>
            <person name="Kim C.-K."/>
            <person name="Kim J.S."/>
            <person name="Ahn B.O."/>
            <person name="Rhee S.Y."/>
            <person name="Sohng J.K."/>
        </authorList>
    </citation>
    <scope>NUCLEOTIDE SEQUENCE</scope>
    <source>
        <tissue evidence="3">Leaf</tissue>
    </source>
</reference>
<accession>A0A834W091</accession>
<dbReference type="GO" id="GO:0006355">
    <property type="term" value="P:regulation of DNA-templated transcription"/>
    <property type="evidence" value="ECO:0007669"/>
    <property type="project" value="InterPro"/>
</dbReference>
<protein>
    <submittedName>
        <fullName evidence="3">PHD finger protein ALFIN-LIKE 1-like</fullName>
    </submittedName>
</protein>
<evidence type="ECO:0000313" key="3">
    <source>
        <dbReference type="EMBL" id="KAF7801066.1"/>
    </source>
</evidence>
<evidence type="ECO:0000256" key="1">
    <source>
        <dbReference type="SAM" id="MobiDB-lite"/>
    </source>
</evidence>
<feature type="region of interest" description="Disordered" evidence="1">
    <location>
        <begin position="1"/>
        <end position="20"/>
    </location>
</feature>